<reference evidence="2" key="1">
    <citation type="journal article" date="2016" name="BMC Genomics">
        <title>Evolution of mitochondrial genomes in Baikalian amphipods.</title>
        <authorList>
            <person name="Romanova E.V."/>
            <person name="Aleoshin V.V."/>
            <person name="Kamaltynov R.M."/>
            <person name="Mikhailov K.V."/>
            <person name="Logacheva M.D."/>
            <person name="Sirotinina E.A."/>
            <person name="Gornov A.Y."/>
            <person name="Anikin A.S."/>
            <person name="Sherbakov D.Y."/>
        </authorList>
    </citation>
    <scope>NUCLEOTIDE SEQUENCE</scope>
</reference>
<name>A0A1L5BW41_9CRUS</name>
<sequence>MPQMAPSLWLPIFTLIIFIVIWGQAAIYFYKTHSKTNSEPLNFHLTTWLW</sequence>
<evidence type="ECO:0000256" key="1">
    <source>
        <dbReference type="SAM" id="Phobius"/>
    </source>
</evidence>
<dbReference type="CTD" id="4509"/>
<organism evidence="2">
    <name type="scientific">Gmelinoides fasciatus</name>
    <dbReference type="NCBI Taxonomy" id="686704"/>
    <lineage>
        <taxon>Eukaryota</taxon>
        <taxon>Metazoa</taxon>
        <taxon>Ecdysozoa</taxon>
        <taxon>Arthropoda</taxon>
        <taxon>Crustacea</taxon>
        <taxon>Multicrustacea</taxon>
        <taxon>Malacostraca</taxon>
        <taxon>Eumalacostraca</taxon>
        <taxon>Peracarida</taxon>
        <taxon>Amphipoda</taxon>
        <taxon>Senticaudata</taxon>
        <taxon>Gammarida</taxon>
        <taxon>Gammaridira</taxon>
        <taxon>Gammaroidea</taxon>
        <taxon>Micruropodidae</taxon>
        <taxon>Gmelinoidinae</taxon>
        <taxon>Gmelinoides</taxon>
    </lineage>
</organism>
<dbReference type="GeneID" id="30859540"/>
<accession>A0A1L5BW41</accession>
<keyword evidence="1" id="KW-1133">Transmembrane helix</keyword>
<feature type="transmembrane region" description="Helical" evidence="1">
    <location>
        <begin position="12"/>
        <end position="30"/>
    </location>
</feature>
<keyword evidence="1" id="KW-0472">Membrane</keyword>
<dbReference type="EMBL" id="KX341966">
    <property type="protein sequence ID" value="APL97185.1"/>
    <property type="molecule type" value="Genomic_DNA"/>
</dbReference>
<geneLocation type="mitochondrion" evidence="2"/>
<protein>
    <submittedName>
        <fullName evidence="2">ATP synthase F0 subunit 8</fullName>
    </submittedName>
</protein>
<proteinExistence type="predicted"/>
<dbReference type="AlphaFoldDB" id="A0A1L5BW41"/>
<dbReference type="RefSeq" id="YP_009339295.1">
    <property type="nucleotide sequence ID" value="NC_033361.1"/>
</dbReference>
<gene>
    <name evidence="2" type="primary">ATP8</name>
</gene>
<evidence type="ECO:0000313" key="2">
    <source>
        <dbReference type="EMBL" id="APL97185.1"/>
    </source>
</evidence>
<keyword evidence="2" id="KW-0496">Mitochondrion</keyword>
<keyword evidence="1" id="KW-0812">Transmembrane</keyword>